<gene>
    <name evidence="1" type="ORF">DY000_02022956</name>
</gene>
<organism evidence="1 2">
    <name type="scientific">Brassica cretica</name>
    <name type="common">Mustard</name>
    <dbReference type="NCBI Taxonomy" id="69181"/>
    <lineage>
        <taxon>Eukaryota</taxon>
        <taxon>Viridiplantae</taxon>
        <taxon>Streptophyta</taxon>
        <taxon>Embryophyta</taxon>
        <taxon>Tracheophyta</taxon>
        <taxon>Spermatophyta</taxon>
        <taxon>Magnoliopsida</taxon>
        <taxon>eudicotyledons</taxon>
        <taxon>Gunneridae</taxon>
        <taxon>Pentapetalae</taxon>
        <taxon>rosids</taxon>
        <taxon>malvids</taxon>
        <taxon>Brassicales</taxon>
        <taxon>Brassicaceae</taxon>
        <taxon>Brassiceae</taxon>
        <taxon>Brassica</taxon>
    </lineage>
</organism>
<sequence>MKVKCHSSGQGVFIKILCRRVAARCSGLIKPLQISEIKKPSCAKHLWRSIGYSSGTWSIAAVSGSRWNKMSILYLKSERSSSFM</sequence>
<comment type="caution">
    <text evidence="1">The sequence shown here is derived from an EMBL/GenBank/DDBJ whole genome shotgun (WGS) entry which is preliminary data.</text>
</comment>
<reference evidence="1 2" key="1">
    <citation type="journal article" date="2020" name="BMC Genomics">
        <title>Intraspecific diversification of the crop wild relative Brassica cretica Lam. using demographic model selection.</title>
        <authorList>
            <person name="Kioukis A."/>
            <person name="Michalopoulou V.A."/>
            <person name="Briers L."/>
            <person name="Pirintsos S."/>
            <person name="Studholme D.J."/>
            <person name="Pavlidis P."/>
            <person name="Sarris P.F."/>
        </authorList>
    </citation>
    <scope>NUCLEOTIDE SEQUENCE [LARGE SCALE GENOMIC DNA]</scope>
    <source>
        <strain evidence="2">cv. PFS-1207/04</strain>
    </source>
</reference>
<protein>
    <submittedName>
        <fullName evidence="1">Uncharacterized protein</fullName>
    </submittedName>
</protein>
<evidence type="ECO:0000313" key="1">
    <source>
        <dbReference type="EMBL" id="KAF3591818.1"/>
    </source>
</evidence>
<proteinExistence type="predicted"/>
<dbReference type="Proteomes" id="UP000266723">
    <property type="component" value="Unassembled WGS sequence"/>
</dbReference>
<keyword evidence="2" id="KW-1185">Reference proteome</keyword>
<evidence type="ECO:0000313" key="2">
    <source>
        <dbReference type="Proteomes" id="UP000266723"/>
    </source>
</evidence>
<dbReference type="EMBL" id="QGKV02000299">
    <property type="protein sequence ID" value="KAF3591818.1"/>
    <property type="molecule type" value="Genomic_DNA"/>
</dbReference>
<accession>A0ABQ7E5L7</accession>
<name>A0ABQ7E5L7_BRACR</name>